<feature type="compositionally biased region" description="Acidic residues" evidence="5">
    <location>
        <begin position="267"/>
        <end position="276"/>
    </location>
</feature>
<dbReference type="InterPro" id="IPR059100">
    <property type="entry name" value="TSP3_bac"/>
</dbReference>
<dbReference type="Proteomes" id="UP000236584">
    <property type="component" value="Chromosome"/>
</dbReference>
<keyword evidence="4" id="KW-0106">Calcium</keyword>
<dbReference type="OrthoDB" id="27885at2157"/>
<feature type="transmembrane region" description="Helical" evidence="6">
    <location>
        <begin position="370"/>
        <end position="389"/>
    </location>
</feature>
<evidence type="ECO:0000259" key="7">
    <source>
        <dbReference type="Pfam" id="PF24034"/>
    </source>
</evidence>
<dbReference type="PANTHER" id="PTHR37467">
    <property type="entry name" value="EXPORTED CALCIUM-BINDING GLYCOPROTEIN-RELATED"/>
    <property type="match status" value="1"/>
</dbReference>
<feature type="compositionally biased region" description="Polar residues" evidence="5">
    <location>
        <begin position="397"/>
        <end position="411"/>
    </location>
</feature>
<dbReference type="SUPFAM" id="SSF103647">
    <property type="entry name" value="TSP type-3 repeat"/>
    <property type="match status" value="1"/>
</dbReference>
<evidence type="ECO:0000256" key="2">
    <source>
        <dbReference type="ARBA" id="ARBA00022525"/>
    </source>
</evidence>
<feature type="region of interest" description="Disordered" evidence="5">
    <location>
        <begin position="397"/>
        <end position="429"/>
    </location>
</feature>
<dbReference type="Pfam" id="PF18884">
    <property type="entry name" value="TSP3_bac"/>
    <property type="match status" value="7"/>
</dbReference>
<name>A0A2I8VP07_9EURY</name>
<evidence type="ECO:0000256" key="1">
    <source>
        <dbReference type="ARBA" id="ARBA00004613"/>
    </source>
</evidence>
<evidence type="ECO:0000256" key="3">
    <source>
        <dbReference type="ARBA" id="ARBA00022729"/>
    </source>
</evidence>
<feature type="region of interest" description="Disordered" evidence="5">
    <location>
        <begin position="485"/>
        <end position="510"/>
    </location>
</feature>
<gene>
    <name evidence="8" type="ORF">C2R22_20055</name>
</gene>
<dbReference type="Pfam" id="PF24034">
    <property type="entry name" value="DUF7343"/>
    <property type="match status" value="1"/>
</dbReference>
<proteinExistence type="predicted"/>
<dbReference type="InterPro" id="IPR055767">
    <property type="entry name" value="DUF7343"/>
</dbReference>
<dbReference type="KEGG" id="srub:C2R22_20055"/>
<dbReference type="Gene3D" id="4.10.1080.10">
    <property type="entry name" value="TSP type-3 repeat"/>
    <property type="match status" value="1"/>
</dbReference>
<feature type="domain" description="DUF7343" evidence="7">
    <location>
        <begin position="433"/>
        <end position="493"/>
    </location>
</feature>
<dbReference type="InterPro" id="IPR053180">
    <property type="entry name" value="Ca-binding_acidic-repeat"/>
</dbReference>
<dbReference type="InterPro" id="IPR028974">
    <property type="entry name" value="TSP_type-3_rpt"/>
</dbReference>
<protein>
    <submittedName>
        <fullName evidence="8">MarR family transcriptional regulator</fullName>
    </submittedName>
</protein>
<feature type="compositionally biased region" description="Acidic residues" evidence="5">
    <location>
        <begin position="219"/>
        <end position="230"/>
    </location>
</feature>
<sequence length="510" mass="51529">MNVRSAVPSSVIAVAAVLLVLSGGVVATATVPVAVNGVALSGPAVVADGDRPSVAAWRSVNVTATVATGTDTYDVCAGVGDADATCRRINGTNTTENVTLSLDSLPSSATGDQQLTVTVRSASAGSANTTNASAEPLASRAVDVRVLGAEGDADNDGLANRREFELGTAFDTADTDGDGLADGPEVNTHETDPTNTDTDGDGLADGVEVNRQQTNPTESDTDGDGLDDGVEVTTHGTDPTDTDTDGDGLDDGAEVTEYQTDPTVADTDGDGLDDGPEVNVHETSPTSPDTDGDGLDDAAEVNRYGTNPTEADTDGDGLTDGREVNQLGTDPTRADTDGDGVDDAAEDPVGGDVATDGPGVIGSLSAAPGVAVGAMAGVSLALVLGAALLHRRRGSLWTTSSGDEPTQTEAPTANGGHGTEPAAPTGTSIPKAMTDEERIHAVVDDHGGQVRQSVIVSETDWSKSKVSRVLSRMAEDGTIEKIPIGRENVVAHPDEVPEGAGSPFDPPDEE</sequence>
<keyword evidence="2" id="KW-0964">Secreted</keyword>
<evidence type="ECO:0000256" key="5">
    <source>
        <dbReference type="SAM" id="MobiDB-lite"/>
    </source>
</evidence>
<organism evidence="8 9">
    <name type="scientific">Salinigranum rubrum</name>
    <dbReference type="NCBI Taxonomy" id="755307"/>
    <lineage>
        <taxon>Archaea</taxon>
        <taxon>Methanobacteriati</taxon>
        <taxon>Methanobacteriota</taxon>
        <taxon>Stenosarchaea group</taxon>
        <taxon>Halobacteria</taxon>
        <taxon>Halobacteriales</taxon>
        <taxon>Haloferacaceae</taxon>
        <taxon>Salinigranum</taxon>
    </lineage>
</organism>
<keyword evidence="9" id="KW-1185">Reference proteome</keyword>
<dbReference type="EMBL" id="CP026309">
    <property type="protein sequence ID" value="AUV83653.1"/>
    <property type="molecule type" value="Genomic_DNA"/>
</dbReference>
<keyword evidence="3" id="KW-0732">Signal</keyword>
<dbReference type="AlphaFoldDB" id="A0A2I8VP07"/>
<keyword evidence="6" id="KW-0812">Transmembrane</keyword>
<accession>A0A2I8VP07</accession>
<dbReference type="GO" id="GO:0005509">
    <property type="term" value="F:calcium ion binding"/>
    <property type="evidence" value="ECO:0007669"/>
    <property type="project" value="InterPro"/>
</dbReference>
<keyword evidence="6" id="KW-1133">Transmembrane helix</keyword>
<dbReference type="PANTHER" id="PTHR37467:SF1">
    <property type="entry name" value="EXPORTED CALCIUM-BINDING GLYCOPROTEIN"/>
    <property type="match status" value="1"/>
</dbReference>
<feature type="compositionally biased region" description="Acidic residues" evidence="5">
    <location>
        <begin position="240"/>
        <end position="254"/>
    </location>
</feature>
<evidence type="ECO:0000313" key="8">
    <source>
        <dbReference type="EMBL" id="AUV83653.1"/>
    </source>
</evidence>
<evidence type="ECO:0000313" key="9">
    <source>
        <dbReference type="Proteomes" id="UP000236584"/>
    </source>
</evidence>
<evidence type="ECO:0000256" key="6">
    <source>
        <dbReference type="SAM" id="Phobius"/>
    </source>
</evidence>
<keyword evidence="6" id="KW-0472">Membrane</keyword>
<comment type="subcellular location">
    <subcellularLocation>
        <location evidence="1">Secreted</location>
    </subcellularLocation>
</comment>
<evidence type="ECO:0000256" key="4">
    <source>
        <dbReference type="ARBA" id="ARBA00022837"/>
    </source>
</evidence>
<reference evidence="8 9" key="1">
    <citation type="submission" date="2018-01" db="EMBL/GenBank/DDBJ databases">
        <title>Complete genome sequence of Salinigranum rubrum GX10T, an extremely halophilic archaeon isolated from a marine solar saltern.</title>
        <authorList>
            <person name="Han S."/>
        </authorList>
    </citation>
    <scope>NUCLEOTIDE SEQUENCE [LARGE SCALE GENOMIC DNA]</scope>
    <source>
        <strain evidence="8 9">GX10</strain>
    </source>
</reference>
<feature type="compositionally biased region" description="Acidic residues" evidence="5">
    <location>
        <begin position="290"/>
        <end position="299"/>
    </location>
</feature>
<feature type="region of interest" description="Disordered" evidence="5">
    <location>
        <begin position="169"/>
        <end position="345"/>
    </location>
</feature>